<sequence length="76" mass="8697">MNKEMNVKKGCQLAATTFHFQEHPQEHEICSQCLAAVRISHIRVDLRYAVLLLCTASAFYQVCEDLQKLCSLNDLK</sequence>
<accession>A0A6L2Q977</accession>
<dbReference type="InParanoid" id="A0A6L2Q977"/>
<organism evidence="1 2">
    <name type="scientific">Coptotermes formosanus</name>
    <name type="common">Formosan subterranean termite</name>
    <dbReference type="NCBI Taxonomy" id="36987"/>
    <lineage>
        <taxon>Eukaryota</taxon>
        <taxon>Metazoa</taxon>
        <taxon>Ecdysozoa</taxon>
        <taxon>Arthropoda</taxon>
        <taxon>Hexapoda</taxon>
        <taxon>Insecta</taxon>
        <taxon>Pterygota</taxon>
        <taxon>Neoptera</taxon>
        <taxon>Polyneoptera</taxon>
        <taxon>Dictyoptera</taxon>
        <taxon>Blattodea</taxon>
        <taxon>Blattoidea</taxon>
        <taxon>Termitoidae</taxon>
        <taxon>Rhinotermitidae</taxon>
        <taxon>Coptotermes</taxon>
    </lineage>
</organism>
<comment type="caution">
    <text evidence="1">The sequence shown here is derived from an EMBL/GenBank/DDBJ whole genome shotgun (WGS) entry which is preliminary data.</text>
</comment>
<dbReference type="EMBL" id="BLKM01000900">
    <property type="protein sequence ID" value="GFG39438.1"/>
    <property type="molecule type" value="Genomic_DNA"/>
</dbReference>
<evidence type="ECO:0000313" key="1">
    <source>
        <dbReference type="EMBL" id="GFG39438.1"/>
    </source>
</evidence>
<gene>
    <name evidence="1" type="ORF">Cfor_08387</name>
</gene>
<name>A0A6L2Q977_COPFO</name>
<proteinExistence type="predicted"/>
<evidence type="ECO:0000313" key="2">
    <source>
        <dbReference type="Proteomes" id="UP000502823"/>
    </source>
</evidence>
<dbReference type="Proteomes" id="UP000502823">
    <property type="component" value="Unassembled WGS sequence"/>
</dbReference>
<dbReference type="AlphaFoldDB" id="A0A6L2Q977"/>
<keyword evidence="2" id="KW-1185">Reference proteome</keyword>
<protein>
    <submittedName>
        <fullName evidence="1">Uncharacterized protein</fullName>
    </submittedName>
</protein>
<reference evidence="2" key="1">
    <citation type="submission" date="2020-01" db="EMBL/GenBank/DDBJ databases">
        <title>Draft genome sequence of the Termite Coptotermes fromosanus.</title>
        <authorList>
            <person name="Itakura S."/>
            <person name="Yosikawa Y."/>
            <person name="Umezawa K."/>
        </authorList>
    </citation>
    <scope>NUCLEOTIDE SEQUENCE [LARGE SCALE GENOMIC DNA]</scope>
</reference>